<accession>A0A2W5SL80</accession>
<reference evidence="2 3" key="1">
    <citation type="submission" date="2017-08" db="EMBL/GenBank/DDBJ databases">
        <title>Infants hospitalized years apart are colonized by the same room-sourced microbial strains.</title>
        <authorList>
            <person name="Brooks B."/>
            <person name="Olm M.R."/>
            <person name="Firek B.A."/>
            <person name="Baker R."/>
            <person name="Thomas B.C."/>
            <person name="Morowitz M.J."/>
            <person name="Banfield J.F."/>
        </authorList>
    </citation>
    <scope>NUCLEOTIDE SEQUENCE [LARGE SCALE GENOMIC DNA]</scope>
    <source>
        <strain evidence="2">S2_003_000_R2_11</strain>
    </source>
</reference>
<protein>
    <submittedName>
        <fullName evidence="2">Glyoxalase/bleomycin resistance/extradiol dioxygenase family protein</fullName>
    </submittedName>
</protein>
<comment type="caution">
    <text evidence="2">The sequence shown here is derived from an EMBL/GenBank/DDBJ whole genome shotgun (WGS) entry which is preliminary data.</text>
</comment>
<evidence type="ECO:0000259" key="1">
    <source>
        <dbReference type="PROSITE" id="PS51819"/>
    </source>
</evidence>
<dbReference type="Pfam" id="PF00903">
    <property type="entry name" value="Glyoxalase"/>
    <property type="match status" value="1"/>
</dbReference>
<keyword evidence="2" id="KW-0560">Oxidoreductase</keyword>
<dbReference type="GO" id="GO:0051213">
    <property type="term" value="F:dioxygenase activity"/>
    <property type="evidence" value="ECO:0007669"/>
    <property type="project" value="UniProtKB-KW"/>
</dbReference>
<dbReference type="AlphaFoldDB" id="A0A2W5SL80"/>
<sequence>MRLNQVTVTAPDLDAAWTFYRTLGLIPVVDSRPHYIRFLCPEGDSTFSVSQGNENGSGTTVYFETDDLDARVAQLKTAGIAFTSDPKDERWLWCEAELFDPAGNRIVLFHAGENRINPPWRVRD</sequence>
<keyword evidence="2" id="KW-0223">Dioxygenase</keyword>
<dbReference type="SUPFAM" id="SSF54593">
    <property type="entry name" value="Glyoxalase/Bleomycin resistance protein/Dihydroxybiphenyl dioxygenase"/>
    <property type="match status" value="1"/>
</dbReference>
<dbReference type="Gene3D" id="3.10.180.10">
    <property type="entry name" value="2,3-Dihydroxybiphenyl 1,2-Dioxygenase, domain 1"/>
    <property type="match status" value="1"/>
</dbReference>
<evidence type="ECO:0000313" key="3">
    <source>
        <dbReference type="Proteomes" id="UP000248975"/>
    </source>
</evidence>
<gene>
    <name evidence="2" type="ORF">DI533_05685</name>
</gene>
<proteinExistence type="predicted"/>
<dbReference type="InterPro" id="IPR029068">
    <property type="entry name" value="Glyas_Bleomycin-R_OHBP_Dase"/>
</dbReference>
<dbReference type="PROSITE" id="PS51819">
    <property type="entry name" value="VOC"/>
    <property type="match status" value="1"/>
</dbReference>
<name>A0A2W5SL80_CERSP</name>
<organism evidence="2 3">
    <name type="scientific">Cereibacter sphaeroides</name>
    <name type="common">Rhodobacter sphaeroides</name>
    <dbReference type="NCBI Taxonomy" id="1063"/>
    <lineage>
        <taxon>Bacteria</taxon>
        <taxon>Pseudomonadati</taxon>
        <taxon>Pseudomonadota</taxon>
        <taxon>Alphaproteobacteria</taxon>
        <taxon>Rhodobacterales</taxon>
        <taxon>Paracoccaceae</taxon>
        <taxon>Cereibacter</taxon>
    </lineage>
</organism>
<feature type="domain" description="VOC" evidence="1">
    <location>
        <begin position="2"/>
        <end position="111"/>
    </location>
</feature>
<evidence type="ECO:0000313" key="2">
    <source>
        <dbReference type="EMBL" id="PZR00096.1"/>
    </source>
</evidence>
<dbReference type="InterPro" id="IPR037523">
    <property type="entry name" value="VOC_core"/>
</dbReference>
<dbReference type="Proteomes" id="UP000248975">
    <property type="component" value="Unassembled WGS sequence"/>
</dbReference>
<dbReference type="InterPro" id="IPR004360">
    <property type="entry name" value="Glyas_Fos-R_dOase_dom"/>
</dbReference>
<dbReference type="EMBL" id="QFQS01000001">
    <property type="protein sequence ID" value="PZR00096.1"/>
    <property type="molecule type" value="Genomic_DNA"/>
</dbReference>